<reference evidence="4" key="1">
    <citation type="submission" date="2015-10" db="EMBL/GenBank/DDBJ databases">
        <authorList>
            <person name="Luecker S."/>
            <person name="Luecker S."/>
        </authorList>
    </citation>
    <scope>NUCLEOTIDE SEQUENCE [LARGE SCALE GENOMIC DNA]</scope>
</reference>
<feature type="chain" id="PRO_5006623803" evidence="2">
    <location>
        <begin position="25"/>
        <end position="62"/>
    </location>
</feature>
<keyword evidence="4" id="KW-1185">Reference proteome</keyword>
<gene>
    <name evidence="3" type="ORF">COMA2_170117</name>
</gene>
<name>A0A0S4L9Y8_9BACT</name>
<dbReference type="AlphaFoldDB" id="A0A0S4L9Y8"/>
<feature type="transmembrane region" description="Helical" evidence="1">
    <location>
        <begin position="40"/>
        <end position="59"/>
    </location>
</feature>
<evidence type="ECO:0000313" key="4">
    <source>
        <dbReference type="Proteomes" id="UP000198736"/>
    </source>
</evidence>
<keyword evidence="1" id="KW-0812">Transmembrane</keyword>
<keyword evidence="1" id="KW-0472">Membrane</keyword>
<organism evidence="3 4">
    <name type="scientific">Candidatus Nitrospira nitrificans</name>
    <dbReference type="NCBI Taxonomy" id="1742973"/>
    <lineage>
        <taxon>Bacteria</taxon>
        <taxon>Pseudomonadati</taxon>
        <taxon>Nitrospirota</taxon>
        <taxon>Nitrospiria</taxon>
        <taxon>Nitrospirales</taxon>
        <taxon>Nitrospiraceae</taxon>
        <taxon>Nitrospira</taxon>
    </lineage>
</organism>
<protein>
    <submittedName>
        <fullName evidence="3">Uncharacterized protein</fullName>
    </submittedName>
</protein>
<dbReference type="EMBL" id="CZPZ01000009">
    <property type="protein sequence ID" value="CUS34636.1"/>
    <property type="molecule type" value="Genomic_DNA"/>
</dbReference>
<evidence type="ECO:0000256" key="2">
    <source>
        <dbReference type="SAM" id="SignalP"/>
    </source>
</evidence>
<proteinExistence type="predicted"/>
<sequence>MRRLLSRTGLLTGTVLIQALPALANAPEGGGAPDYSGVTGIYYTMIGAILAYGVYDTFFKKS</sequence>
<dbReference type="Proteomes" id="UP000198736">
    <property type="component" value="Unassembled WGS sequence"/>
</dbReference>
<keyword evidence="1" id="KW-1133">Transmembrane helix</keyword>
<evidence type="ECO:0000256" key="1">
    <source>
        <dbReference type="SAM" id="Phobius"/>
    </source>
</evidence>
<feature type="signal peptide" evidence="2">
    <location>
        <begin position="1"/>
        <end position="24"/>
    </location>
</feature>
<accession>A0A0S4L9Y8</accession>
<evidence type="ECO:0000313" key="3">
    <source>
        <dbReference type="EMBL" id="CUS34636.1"/>
    </source>
</evidence>
<keyword evidence="2" id="KW-0732">Signal</keyword>